<evidence type="ECO:0000256" key="1">
    <source>
        <dbReference type="SAM" id="MobiDB-lite"/>
    </source>
</evidence>
<name>A0A7R9CRI8_TIMCR</name>
<organism evidence="3">
    <name type="scientific">Timema cristinae</name>
    <name type="common">Walking stick</name>
    <dbReference type="NCBI Taxonomy" id="61476"/>
    <lineage>
        <taxon>Eukaryota</taxon>
        <taxon>Metazoa</taxon>
        <taxon>Ecdysozoa</taxon>
        <taxon>Arthropoda</taxon>
        <taxon>Hexapoda</taxon>
        <taxon>Insecta</taxon>
        <taxon>Pterygota</taxon>
        <taxon>Neoptera</taxon>
        <taxon>Polyneoptera</taxon>
        <taxon>Phasmatodea</taxon>
        <taxon>Timematodea</taxon>
        <taxon>Timematoidea</taxon>
        <taxon>Timematidae</taxon>
        <taxon>Timema</taxon>
    </lineage>
</organism>
<feature type="compositionally biased region" description="Polar residues" evidence="1">
    <location>
        <begin position="79"/>
        <end position="105"/>
    </location>
</feature>
<protein>
    <recommendedName>
        <fullName evidence="4">Secreted protein</fullName>
    </recommendedName>
</protein>
<keyword evidence="2" id="KW-0732">Signal</keyword>
<evidence type="ECO:0000313" key="3">
    <source>
        <dbReference type="EMBL" id="CAD7401227.1"/>
    </source>
</evidence>
<feature type="signal peptide" evidence="2">
    <location>
        <begin position="1"/>
        <end position="19"/>
    </location>
</feature>
<feature type="region of interest" description="Disordered" evidence="1">
    <location>
        <begin position="75"/>
        <end position="105"/>
    </location>
</feature>
<reference evidence="3" key="1">
    <citation type="submission" date="2020-11" db="EMBL/GenBank/DDBJ databases">
        <authorList>
            <person name="Tran Van P."/>
        </authorList>
    </citation>
    <scope>NUCLEOTIDE SEQUENCE</scope>
</reference>
<dbReference type="AlphaFoldDB" id="A0A7R9CRI8"/>
<evidence type="ECO:0008006" key="4">
    <source>
        <dbReference type="Google" id="ProtNLM"/>
    </source>
</evidence>
<sequence length="105" mass="11925">MRAHFELVRLVWVFCYVTAVVVVEEGCFVECQLVGGSLNKVANEDSCSVKIGEEQKTHGYYDYKLGRLDGEEWDAPSHRSYSSLNDASVRRNNSRTMSVSSSFRH</sequence>
<gene>
    <name evidence="3" type="ORF">TCEB3V08_LOCUS5909</name>
</gene>
<feature type="chain" id="PRO_5030849681" description="Secreted protein" evidence="2">
    <location>
        <begin position="20"/>
        <end position="105"/>
    </location>
</feature>
<dbReference type="EMBL" id="OC318264">
    <property type="protein sequence ID" value="CAD7401227.1"/>
    <property type="molecule type" value="Genomic_DNA"/>
</dbReference>
<accession>A0A7R9CRI8</accession>
<evidence type="ECO:0000256" key="2">
    <source>
        <dbReference type="SAM" id="SignalP"/>
    </source>
</evidence>
<proteinExistence type="predicted"/>